<dbReference type="AlphaFoldDB" id="A0A1H1S2T3"/>
<dbReference type="Pfam" id="PF00578">
    <property type="entry name" value="AhpC-TSA"/>
    <property type="match status" value="1"/>
</dbReference>
<dbReference type="SUPFAM" id="SSF52833">
    <property type="entry name" value="Thioredoxin-like"/>
    <property type="match status" value="1"/>
</dbReference>
<evidence type="ECO:0000256" key="2">
    <source>
        <dbReference type="ARBA" id="ARBA00022862"/>
    </source>
</evidence>
<organism evidence="5 6">
    <name type="scientific">Paraoerskovia marina</name>
    <dbReference type="NCBI Taxonomy" id="545619"/>
    <lineage>
        <taxon>Bacteria</taxon>
        <taxon>Bacillati</taxon>
        <taxon>Actinomycetota</taxon>
        <taxon>Actinomycetes</taxon>
        <taxon>Micrococcales</taxon>
        <taxon>Cellulomonadaceae</taxon>
        <taxon>Paraoerskovia</taxon>
    </lineage>
</organism>
<dbReference type="Proteomes" id="UP000185663">
    <property type="component" value="Chromosome I"/>
</dbReference>
<dbReference type="eggNOG" id="COG1225">
    <property type="taxonomic scope" value="Bacteria"/>
</dbReference>
<dbReference type="Gene3D" id="3.40.30.10">
    <property type="entry name" value="Glutaredoxin"/>
    <property type="match status" value="1"/>
</dbReference>
<dbReference type="PANTHER" id="PTHR43110:SF1">
    <property type="entry name" value="THIOL PEROXIDASE"/>
    <property type="match status" value="1"/>
</dbReference>
<name>A0A1H1S2T3_9CELL</name>
<keyword evidence="3" id="KW-0676">Redox-active center</keyword>
<proteinExistence type="predicted"/>
<sequence length="153" mass="16457">MTLAVGDRVPRVVASDTSGEPVVLDGSEEPLVLVFVPYAFSPVCTVEVHALRELAGDVVQAGLRLFVVSCDPLPALRAWLEHEPYDGVSDFWPHGAVARAFGVFDEDRGAARRGSFLVADGEVRWSVRSDPGSARPTAAYRAMIDGWRGSTSS</sequence>
<evidence type="ECO:0000259" key="4">
    <source>
        <dbReference type="PROSITE" id="PS51352"/>
    </source>
</evidence>
<evidence type="ECO:0000313" key="5">
    <source>
        <dbReference type="EMBL" id="SDS41519.1"/>
    </source>
</evidence>
<dbReference type="InterPro" id="IPR036249">
    <property type="entry name" value="Thioredoxin-like_sf"/>
</dbReference>
<evidence type="ECO:0000256" key="3">
    <source>
        <dbReference type="ARBA" id="ARBA00023284"/>
    </source>
</evidence>
<dbReference type="PROSITE" id="PS51352">
    <property type="entry name" value="THIOREDOXIN_2"/>
    <property type="match status" value="1"/>
</dbReference>
<dbReference type="PANTHER" id="PTHR43110">
    <property type="entry name" value="THIOL PEROXIDASE"/>
    <property type="match status" value="1"/>
</dbReference>
<evidence type="ECO:0000313" key="6">
    <source>
        <dbReference type="Proteomes" id="UP000185663"/>
    </source>
</evidence>
<feature type="domain" description="Thioredoxin" evidence="4">
    <location>
        <begin position="3"/>
        <end position="149"/>
    </location>
</feature>
<dbReference type="EMBL" id="LT629776">
    <property type="protein sequence ID" value="SDS41519.1"/>
    <property type="molecule type" value="Genomic_DNA"/>
</dbReference>
<dbReference type="STRING" id="545619.SAMN04489860_1499"/>
<protein>
    <submittedName>
        <fullName evidence="5">Alkyl hydroperoxide reductase subunit AhpC (Peroxiredoxin)</fullName>
    </submittedName>
</protein>
<keyword evidence="1" id="KW-0560">Oxidoreductase</keyword>
<keyword evidence="1" id="KW-0575">Peroxidase</keyword>
<dbReference type="GO" id="GO:0004601">
    <property type="term" value="F:peroxidase activity"/>
    <property type="evidence" value="ECO:0007669"/>
    <property type="project" value="UniProtKB-KW"/>
</dbReference>
<dbReference type="RefSeq" id="WP_083372116.1">
    <property type="nucleotide sequence ID" value="NZ_LT629776.1"/>
</dbReference>
<keyword evidence="2" id="KW-0049">Antioxidant</keyword>
<keyword evidence="6" id="KW-1185">Reference proteome</keyword>
<reference evidence="5 6" key="1">
    <citation type="submission" date="2016-10" db="EMBL/GenBank/DDBJ databases">
        <authorList>
            <person name="de Groot N.N."/>
        </authorList>
    </citation>
    <scope>NUCLEOTIDE SEQUENCE [LARGE SCALE GENOMIC DNA]</scope>
    <source>
        <strain evidence="5 6">DSM 22126</strain>
    </source>
</reference>
<dbReference type="InterPro" id="IPR013766">
    <property type="entry name" value="Thioredoxin_domain"/>
</dbReference>
<dbReference type="InterPro" id="IPR000866">
    <property type="entry name" value="AhpC/TSA"/>
</dbReference>
<gene>
    <name evidence="5" type="ORF">SAMN04489860_1499</name>
</gene>
<accession>A0A1H1S2T3</accession>
<evidence type="ECO:0000256" key="1">
    <source>
        <dbReference type="ARBA" id="ARBA00022559"/>
    </source>
</evidence>
<dbReference type="InterPro" id="IPR050455">
    <property type="entry name" value="Tpx_Peroxidase_subfamily"/>
</dbReference>